<name>A0A9N9WBI6_9NEOP</name>
<feature type="transmembrane region" description="Helical" evidence="6">
    <location>
        <begin position="508"/>
        <end position="529"/>
    </location>
</feature>
<feature type="transmembrane region" description="Helical" evidence="6">
    <location>
        <begin position="269"/>
        <end position="290"/>
    </location>
</feature>
<feature type="transmembrane region" description="Helical" evidence="6">
    <location>
        <begin position="235"/>
        <end position="262"/>
    </location>
</feature>
<evidence type="ECO:0000256" key="1">
    <source>
        <dbReference type="ARBA" id="ARBA00004141"/>
    </source>
</evidence>
<dbReference type="GO" id="GO:0071578">
    <property type="term" value="P:zinc ion import across plasma membrane"/>
    <property type="evidence" value="ECO:0007669"/>
    <property type="project" value="TreeGrafter"/>
</dbReference>
<dbReference type="EMBL" id="OU893343">
    <property type="protein sequence ID" value="CAG9784309.1"/>
    <property type="molecule type" value="Genomic_DNA"/>
</dbReference>
<keyword evidence="3 6" id="KW-0812">Transmembrane</keyword>
<dbReference type="Pfam" id="PF21116">
    <property type="entry name" value="EF-hand_Zip"/>
    <property type="match status" value="1"/>
</dbReference>
<dbReference type="GO" id="GO:0140410">
    <property type="term" value="F:monoatomic cation:bicarbonate symporter activity"/>
    <property type="evidence" value="ECO:0007669"/>
    <property type="project" value="TreeGrafter"/>
</dbReference>
<evidence type="ECO:0000313" key="9">
    <source>
        <dbReference type="Proteomes" id="UP001153714"/>
    </source>
</evidence>
<organism evidence="8 9">
    <name type="scientific">Diatraea saccharalis</name>
    <name type="common">sugarcane borer</name>
    <dbReference type="NCBI Taxonomy" id="40085"/>
    <lineage>
        <taxon>Eukaryota</taxon>
        <taxon>Metazoa</taxon>
        <taxon>Ecdysozoa</taxon>
        <taxon>Arthropoda</taxon>
        <taxon>Hexapoda</taxon>
        <taxon>Insecta</taxon>
        <taxon>Pterygota</taxon>
        <taxon>Neoptera</taxon>
        <taxon>Endopterygota</taxon>
        <taxon>Lepidoptera</taxon>
        <taxon>Glossata</taxon>
        <taxon>Ditrysia</taxon>
        <taxon>Pyraloidea</taxon>
        <taxon>Crambidae</taxon>
        <taxon>Crambinae</taxon>
        <taxon>Diatraea</taxon>
    </lineage>
</organism>
<reference evidence="8" key="2">
    <citation type="submission" date="2022-10" db="EMBL/GenBank/DDBJ databases">
        <authorList>
            <consortium name="ENA_rothamsted_submissions"/>
            <consortium name="culmorum"/>
            <person name="King R."/>
        </authorList>
    </citation>
    <scope>NUCLEOTIDE SEQUENCE</scope>
</reference>
<dbReference type="GO" id="GO:0005886">
    <property type="term" value="C:plasma membrane"/>
    <property type="evidence" value="ECO:0007669"/>
    <property type="project" value="TreeGrafter"/>
</dbReference>
<dbReference type="PANTHER" id="PTHR12191:SF31">
    <property type="entry name" value="IP18018P"/>
    <property type="match status" value="1"/>
</dbReference>
<dbReference type="PANTHER" id="PTHR12191">
    <property type="entry name" value="SOLUTE CARRIER FAMILY 39"/>
    <property type="match status" value="1"/>
</dbReference>
<comment type="similarity">
    <text evidence="2">Belongs to the ZIP transporter (TC 2.A.5) family.</text>
</comment>
<evidence type="ECO:0000256" key="2">
    <source>
        <dbReference type="ARBA" id="ARBA00006939"/>
    </source>
</evidence>
<feature type="domain" description="Zinc transporter ZIP4/12 EF-hand" evidence="7">
    <location>
        <begin position="105"/>
        <end position="217"/>
    </location>
</feature>
<evidence type="ECO:0000256" key="3">
    <source>
        <dbReference type="ARBA" id="ARBA00022692"/>
    </source>
</evidence>
<dbReference type="Pfam" id="PF02535">
    <property type="entry name" value="Zip"/>
    <property type="match status" value="1"/>
</dbReference>
<evidence type="ECO:0000259" key="7">
    <source>
        <dbReference type="Pfam" id="PF21116"/>
    </source>
</evidence>
<dbReference type="GO" id="GO:0005385">
    <property type="term" value="F:zinc ion transmembrane transporter activity"/>
    <property type="evidence" value="ECO:0007669"/>
    <property type="project" value="TreeGrafter"/>
</dbReference>
<dbReference type="OrthoDB" id="200954at2759"/>
<keyword evidence="5 6" id="KW-0472">Membrane</keyword>
<evidence type="ECO:0000313" key="8">
    <source>
        <dbReference type="EMBL" id="CAG9784309.1"/>
    </source>
</evidence>
<keyword evidence="9" id="KW-1185">Reference proteome</keyword>
<dbReference type="GO" id="GO:0030003">
    <property type="term" value="P:intracellular monoatomic cation homeostasis"/>
    <property type="evidence" value="ECO:0007669"/>
    <property type="project" value="TreeGrafter"/>
</dbReference>
<accession>A0A9N9WBI6</accession>
<comment type="subcellular location">
    <subcellularLocation>
        <location evidence="1">Membrane</location>
        <topology evidence="1">Multi-pass membrane protein</topology>
    </subcellularLocation>
</comment>
<protein>
    <recommendedName>
        <fullName evidence="7">Zinc transporter ZIP4/12 EF-hand domain-containing protein</fullName>
    </recommendedName>
</protein>
<dbReference type="InterPro" id="IPR003689">
    <property type="entry name" value="ZIP"/>
</dbReference>
<evidence type="ECO:0000256" key="4">
    <source>
        <dbReference type="ARBA" id="ARBA00022989"/>
    </source>
</evidence>
<evidence type="ECO:0000256" key="5">
    <source>
        <dbReference type="ARBA" id="ARBA00023136"/>
    </source>
</evidence>
<feature type="transmembrane region" description="Helical" evidence="6">
    <location>
        <begin position="310"/>
        <end position="327"/>
    </location>
</feature>
<dbReference type="InterPro" id="IPR050799">
    <property type="entry name" value="ZIP_Transporter"/>
</dbReference>
<evidence type="ECO:0000256" key="6">
    <source>
        <dbReference type="SAM" id="Phobius"/>
    </source>
</evidence>
<dbReference type="Proteomes" id="UP001153714">
    <property type="component" value="Chromosome 12"/>
</dbReference>
<feature type="transmembrane region" description="Helical" evidence="6">
    <location>
        <begin position="475"/>
        <end position="496"/>
    </location>
</feature>
<sequence length="543" mass="58992">MMRKEQSRHRIGGGRRAGDRVAQLIVCCGGAGPPTRAARAHIGSVATMFTCSIVVTLVLVAPAMCAVATAGVAPTITAMDIAPPLVDVNNALDTDMGSNETFAEQYFINKIFDKYGDRGIITFEGFEHLLDSLGLGGRVFNSPHDLEQHRVNGTFRQMHDAQHRHKRSPITRDSILKKSCLSPRDILEFYGIENEPGVITIEPKTFLEMCPALVYQLDQRSCFKTEAPTQKLERYWTWIYASLSILVISATGLIGVAIVPLLKSVIFGYVLHFLIAVAVGTLCGDALLHLLPHALKSHGTPSEPQEETEVVLKCSVTFLTILLFYTVEAIMQTLNGGHAHSHDHSQGMTVEEMKTESSKQIEPIELGAMMPGAPPPPVERPMSSTALMVIVGDGLHNLTDGLAIGAAFSGDPVTGFATALAVFCHELPHELGDFAVLLRSGMTIKRALYYNLLSSVLSFMGMAGGIWLAEDHESASQWIYAATAGTFFYIALADLVPEINENNHGKTMNLLLAVVGILAGGIIMLLIALHEDSIQYLFRNAEQ</sequence>
<feature type="transmembrane region" description="Helical" evidence="6">
    <location>
        <begin position="448"/>
        <end position="469"/>
    </location>
</feature>
<reference evidence="8" key="1">
    <citation type="submission" date="2021-12" db="EMBL/GenBank/DDBJ databases">
        <authorList>
            <person name="King R."/>
        </authorList>
    </citation>
    <scope>NUCLEOTIDE SEQUENCE</scope>
</reference>
<dbReference type="AlphaFoldDB" id="A0A9N9WBI6"/>
<keyword evidence="4 6" id="KW-1133">Transmembrane helix</keyword>
<feature type="transmembrane region" description="Helical" evidence="6">
    <location>
        <begin position="45"/>
        <end position="73"/>
    </location>
</feature>
<gene>
    <name evidence="8" type="ORF">DIATSA_LOCUS2411</name>
</gene>
<proteinExistence type="inferred from homology"/>
<dbReference type="InterPro" id="IPR049406">
    <property type="entry name" value="ZIP4_12_EF-hand"/>
</dbReference>